<name>A0ABD2A4N1_VESSQ</name>
<dbReference type="Proteomes" id="UP001607302">
    <property type="component" value="Unassembled WGS sequence"/>
</dbReference>
<protein>
    <submittedName>
        <fullName evidence="2">Uncharacterized protein</fullName>
    </submittedName>
</protein>
<keyword evidence="3" id="KW-1185">Reference proteome</keyword>
<dbReference type="EMBL" id="JAUDFV010000155">
    <property type="protein sequence ID" value="KAL2715588.1"/>
    <property type="molecule type" value="Genomic_DNA"/>
</dbReference>
<gene>
    <name evidence="2" type="ORF">V1478_015286</name>
</gene>
<feature type="compositionally biased region" description="Gly residues" evidence="1">
    <location>
        <begin position="55"/>
        <end position="75"/>
    </location>
</feature>
<organism evidence="2 3">
    <name type="scientific">Vespula squamosa</name>
    <name type="common">Southern yellow jacket</name>
    <name type="synonym">Wasp</name>
    <dbReference type="NCBI Taxonomy" id="30214"/>
    <lineage>
        <taxon>Eukaryota</taxon>
        <taxon>Metazoa</taxon>
        <taxon>Ecdysozoa</taxon>
        <taxon>Arthropoda</taxon>
        <taxon>Hexapoda</taxon>
        <taxon>Insecta</taxon>
        <taxon>Pterygota</taxon>
        <taxon>Neoptera</taxon>
        <taxon>Endopterygota</taxon>
        <taxon>Hymenoptera</taxon>
        <taxon>Apocrita</taxon>
        <taxon>Aculeata</taxon>
        <taxon>Vespoidea</taxon>
        <taxon>Vespidae</taxon>
        <taxon>Vespinae</taxon>
        <taxon>Vespula</taxon>
    </lineage>
</organism>
<reference evidence="2 3" key="1">
    <citation type="journal article" date="2024" name="Ann. Entomol. Soc. Am.">
        <title>Genomic analyses of the southern and eastern yellowjacket wasps (Hymenoptera: Vespidae) reveal evolutionary signatures of social life.</title>
        <authorList>
            <person name="Catto M.A."/>
            <person name="Caine P.B."/>
            <person name="Orr S.E."/>
            <person name="Hunt B.G."/>
            <person name="Goodisman M.A.D."/>
        </authorList>
    </citation>
    <scope>NUCLEOTIDE SEQUENCE [LARGE SCALE GENOMIC DNA]</scope>
    <source>
        <strain evidence="2">233</strain>
        <tissue evidence="2">Head and thorax</tissue>
    </source>
</reference>
<dbReference type="AlphaFoldDB" id="A0ABD2A4N1"/>
<evidence type="ECO:0000313" key="3">
    <source>
        <dbReference type="Proteomes" id="UP001607302"/>
    </source>
</evidence>
<proteinExistence type="predicted"/>
<feature type="compositionally biased region" description="Basic and acidic residues" evidence="1">
    <location>
        <begin position="10"/>
        <end position="25"/>
    </location>
</feature>
<feature type="region of interest" description="Disordered" evidence="1">
    <location>
        <begin position="1"/>
        <end position="75"/>
    </location>
</feature>
<evidence type="ECO:0000256" key="1">
    <source>
        <dbReference type="SAM" id="MobiDB-lite"/>
    </source>
</evidence>
<accession>A0ABD2A4N1</accession>
<evidence type="ECO:0000313" key="2">
    <source>
        <dbReference type="EMBL" id="KAL2715588.1"/>
    </source>
</evidence>
<sequence length="241" mass="25893">MARRQLHINNKLDRDNLANGSERDSPWSCGGGGGSGRRPLTSIIEHLRSSKGRLHNGGGDVDGDGDGGGGGGGDGDGGVGAISFEAISSYSHVDSTRFRSASWKRRFDTRHSEAGAPRALARMQAHAQFIMQLEPRMVAPGFMAGGKFWRTLKVLERAPLSLGAITYVGVTMLMRIPLARYAYLQPSNSLQSGTGSQFASGIIVSGGRRHVYRIRAFMLCEAAIPLVFFRCPLKAVRCLGT</sequence>
<comment type="caution">
    <text evidence="2">The sequence shown here is derived from an EMBL/GenBank/DDBJ whole genome shotgun (WGS) entry which is preliminary data.</text>
</comment>